<sequence length="134" mass="15379">MSIQVENNLKKTDNKEIFQQKAHYMPCKIESDGPIDVKKYFDPYVVKNKETDELSGTFRGHPLDGKEMNLPEGYTAIVVTEAKKPLAEDADRRFQVAGGFKDLTYWNWDKKPSRNDSLIKAMDWIDIAEAIHGD</sequence>
<comment type="caution">
    <text evidence="1">The sequence shown here is derived from an EMBL/GenBank/DDBJ whole genome shotgun (WGS) entry which is preliminary data.</text>
</comment>
<dbReference type="Proteomes" id="UP000824533">
    <property type="component" value="Linkage Group LG01"/>
</dbReference>
<reference evidence="1 2" key="1">
    <citation type="journal article" date="2021" name="Front. Genet.">
        <title>Chromosome-Level Genome Assembly Reveals Significant Gene Expansion in the Toll and IMD Signaling Pathways of Dendrolimus kikuchii.</title>
        <authorList>
            <person name="Zhou J."/>
            <person name="Wu P."/>
            <person name="Xiong Z."/>
            <person name="Liu N."/>
            <person name="Zhao N."/>
            <person name="Ji M."/>
            <person name="Qiu Y."/>
            <person name="Yang B."/>
        </authorList>
    </citation>
    <scope>NUCLEOTIDE SEQUENCE [LARGE SCALE GENOMIC DNA]</scope>
    <source>
        <strain evidence="1">Ann1</strain>
    </source>
</reference>
<name>A0ACC1DJK7_9NEOP</name>
<dbReference type="EMBL" id="CM034387">
    <property type="protein sequence ID" value="KAJ0184159.1"/>
    <property type="molecule type" value="Genomic_DNA"/>
</dbReference>
<accession>A0ACC1DJK7</accession>
<keyword evidence="2" id="KW-1185">Reference proteome</keyword>
<gene>
    <name evidence="1" type="ORF">K1T71_000582</name>
</gene>
<evidence type="ECO:0000313" key="1">
    <source>
        <dbReference type="EMBL" id="KAJ0184159.1"/>
    </source>
</evidence>
<evidence type="ECO:0000313" key="2">
    <source>
        <dbReference type="Proteomes" id="UP000824533"/>
    </source>
</evidence>
<proteinExistence type="predicted"/>
<protein>
    <submittedName>
        <fullName evidence="1">Uncharacterized protein</fullName>
    </submittedName>
</protein>
<organism evidence="1 2">
    <name type="scientific">Dendrolimus kikuchii</name>
    <dbReference type="NCBI Taxonomy" id="765133"/>
    <lineage>
        <taxon>Eukaryota</taxon>
        <taxon>Metazoa</taxon>
        <taxon>Ecdysozoa</taxon>
        <taxon>Arthropoda</taxon>
        <taxon>Hexapoda</taxon>
        <taxon>Insecta</taxon>
        <taxon>Pterygota</taxon>
        <taxon>Neoptera</taxon>
        <taxon>Endopterygota</taxon>
        <taxon>Lepidoptera</taxon>
        <taxon>Glossata</taxon>
        <taxon>Ditrysia</taxon>
        <taxon>Bombycoidea</taxon>
        <taxon>Lasiocampidae</taxon>
        <taxon>Dendrolimus</taxon>
    </lineage>
</organism>